<dbReference type="OrthoDB" id="5333823at2759"/>
<sequence length="584" mass="66466">MAIITLSAPRMNLPRSMDSISPAELALFDRRQSTATCSSFSTTSSSSPELTNDTTGESVATPDSDDDGETSLITVRPKIEELEDSFSTLDVLNDTKPAIVTLPQVKKRGRPRKHPIVEQKKTSHARSKTGCGTCRRRKKKCDETKPVCQNCEKNNVVCDGYELPQQWRSGKQRSLQSLVRYAIGVPTPLPQLIRCVETPEDRMFYHYFQEKLGTVLSLSDTENPFLALILPMARGHDGLMHSLLYLSGSCLLAEGLGHPEWAQRQEHHCTKAMMLLREDLNSLTDSAPEASNAVVPISDPTIAQTLMLCLQTVCSGDLLGSYRHHLDAMKTMLTTPNLKFPNEELRRFILEFLLYHDYSSTITSLNNPLDQRSIALMEDFALPDYMIQPQAGTLLGVLDGLFTYISRIRLLRDQIRRDRDQGVRHIRPNIQREAFALDELLRNWTPSCAPDTPRHVASLLYKQCTWLYLARTMSPSKRDPQFKQAVDQGLKYLRFLTWDIQDGCMQSILLMPLFLLGCAAFEPEQRPEISQAFQKLQEWSKLGNIKFARQIVEEVWQAMDEGREHETWDWESIIARKGWDFLVT</sequence>
<dbReference type="SMART" id="SM00066">
    <property type="entry name" value="GAL4"/>
    <property type="match status" value="1"/>
</dbReference>
<keyword evidence="2" id="KW-0539">Nucleus</keyword>
<evidence type="ECO:0000256" key="1">
    <source>
        <dbReference type="ARBA" id="ARBA00004123"/>
    </source>
</evidence>
<name>A0A139HNT8_9PEZI</name>
<dbReference type="Pfam" id="PF11951">
    <property type="entry name" value="Fungal_trans_2"/>
    <property type="match status" value="1"/>
</dbReference>
<feature type="domain" description="Zn(2)-C6 fungal-type" evidence="4">
    <location>
        <begin position="130"/>
        <end position="158"/>
    </location>
</feature>
<dbReference type="PROSITE" id="PS00463">
    <property type="entry name" value="ZN2_CY6_FUNGAL_1"/>
    <property type="match status" value="1"/>
</dbReference>
<dbReference type="GO" id="GO:0005634">
    <property type="term" value="C:nucleus"/>
    <property type="evidence" value="ECO:0007669"/>
    <property type="project" value="UniProtKB-SubCell"/>
</dbReference>
<evidence type="ECO:0000313" key="5">
    <source>
        <dbReference type="EMBL" id="KXT04110.1"/>
    </source>
</evidence>
<organism evidence="5 6">
    <name type="scientific">Pseudocercospora eumusae</name>
    <dbReference type="NCBI Taxonomy" id="321146"/>
    <lineage>
        <taxon>Eukaryota</taxon>
        <taxon>Fungi</taxon>
        <taxon>Dikarya</taxon>
        <taxon>Ascomycota</taxon>
        <taxon>Pezizomycotina</taxon>
        <taxon>Dothideomycetes</taxon>
        <taxon>Dothideomycetidae</taxon>
        <taxon>Mycosphaerellales</taxon>
        <taxon>Mycosphaerellaceae</taxon>
        <taxon>Pseudocercospora</taxon>
    </lineage>
</organism>
<accession>A0A139HNT8</accession>
<comment type="subcellular location">
    <subcellularLocation>
        <location evidence="1">Nucleus</location>
    </subcellularLocation>
</comment>
<dbReference type="InterPro" id="IPR021858">
    <property type="entry name" value="Fun_TF"/>
</dbReference>
<dbReference type="GO" id="GO:0008270">
    <property type="term" value="F:zinc ion binding"/>
    <property type="evidence" value="ECO:0007669"/>
    <property type="project" value="InterPro"/>
</dbReference>
<dbReference type="PANTHER" id="PTHR37534">
    <property type="entry name" value="TRANSCRIPTIONAL ACTIVATOR PROTEIN UGA3"/>
    <property type="match status" value="1"/>
</dbReference>
<evidence type="ECO:0000259" key="4">
    <source>
        <dbReference type="PROSITE" id="PS50048"/>
    </source>
</evidence>
<dbReference type="CDD" id="cd00067">
    <property type="entry name" value="GAL4"/>
    <property type="match status" value="1"/>
</dbReference>
<evidence type="ECO:0000256" key="3">
    <source>
        <dbReference type="SAM" id="MobiDB-lite"/>
    </source>
</evidence>
<feature type="region of interest" description="Disordered" evidence="3">
    <location>
        <begin position="37"/>
        <end position="71"/>
    </location>
</feature>
<reference evidence="5 6" key="1">
    <citation type="submission" date="2015-07" db="EMBL/GenBank/DDBJ databases">
        <title>Comparative genomics of the Sigatoka disease complex on banana suggests a link between parallel evolutionary changes in Pseudocercospora fijiensis and Pseudocercospora eumusae and increased virulence on the banana host.</title>
        <authorList>
            <person name="Chang T.-C."/>
            <person name="Salvucci A."/>
            <person name="Crous P.W."/>
            <person name="Stergiopoulos I."/>
        </authorList>
    </citation>
    <scope>NUCLEOTIDE SEQUENCE [LARGE SCALE GENOMIC DNA]</scope>
    <source>
        <strain evidence="5 6">CBS 114824</strain>
    </source>
</reference>
<dbReference type="GO" id="GO:0000981">
    <property type="term" value="F:DNA-binding transcription factor activity, RNA polymerase II-specific"/>
    <property type="evidence" value="ECO:0007669"/>
    <property type="project" value="InterPro"/>
</dbReference>
<protein>
    <recommendedName>
        <fullName evidence="4">Zn(2)-C6 fungal-type domain-containing protein</fullName>
    </recommendedName>
</protein>
<evidence type="ECO:0000256" key="2">
    <source>
        <dbReference type="ARBA" id="ARBA00023242"/>
    </source>
</evidence>
<feature type="compositionally biased region" description="Low complexity" evidence="3">
    <location>
        <begin position="37"/>
        <end position="47"/>
    </location>
</feature>
<dbReference type="EMBL" id="LFZN01000024">
    <property type="protein sequence ID" value="KXT04110.1"/>
    <property type="molecule type" value="Genomic_DNA"/>
</dbReference>
<dbReference type="Gene3D" id="4.10.240.10">
    <property type="entry name" value="Zn(2)-C6 fungal-type DNA-binding domain"/>
    <property type="match status" value="1"/>
</dbReference>
<evidence type="ECO:0000313" key="6">
    <source>
        <dbReference type="Proteomes" id="UP000070133"/>
    </source>
</evidence>
<dbReference type="Proteomes" id="UP000070133">
    <property type="component" value="Unassembled WGS sequence"/>
</dbReference>
<gene>
    <name evidence="5" type="ORF">AC578_4961</name>
</gene>
<comment type="caution">
    <text evidence="5">The sequence shown here is derived from an EMBL/GenBank/DDBJ whole genome shotgun (WGS) entry which is preliminary data.</text>
</comment>
<dbReference type="AlphaFoldDB" id="A0A139HNT8"/>
<proteinExistence type="predicted"/>
<dbReference type="PANTHER" id="PTHR37534:SF38">
    <property type="entry name" value="ZN(2)-C6 FUNGAL-TYPE DOMAIN-CONTAINING PROTEIN"/>
    <property type="match status" value="1"/>
</dbReference>
<dbReference type="STRING" id="321146.A0A139HNT8"/>
<feature type="compositionally biased region" description="Polar residues" evidence="3">
    <location>
        <begin position="48"/>
        <end position="58"/>
    </location>
</feature>
<keyword evidence="6" id="KW-1185">Reference proteome</keyword>
<dbReference type="Pfam" id="PF00172">
    <property type="entry name" value="Zn_clus"/>
    <property type="match status" value="1"/>
</dbReference>
<dbReference type="SUPFAM" id="SSF57701">
    <property type="entry name" value="Zn2/Cys6 DNA-binding domain"/>
    <property type="match status" value="1"/>
</dbReference>
<dbReference type="PROSITE" id="PS50048">
    <property type="entry name" value="ZN2_CY6_FUNGAL_2"/>
    <property type="match status" value="1"/>
</dbReference>
<dbReference type="GO" id="GO:0000976">
    <property type="term" value="F:transcription cis-regulatory region binding"/>
    <property type="evidence" value="ECO:0007669"/>
    <property type="project" value="TreeGrafter"/>
</dbReference>
<dbReference type="InterPro" id="IPR001138">
    <property type="entry name" value="Zn2Cys6_DnaBD"/>
</dbReference>
<dbReference type="InterPro" id="IPR036864">
    <property type="entry name" value="Zn2-C6_fun-type_DNA-bd_sf"/>
</dbReference>
<dbReference type="GO" id="GO:0045944">
    <property type="term" value="P:positive regulation of transcription by RNA polymerase II"/>
    <property type="evidence" value="ECO:0007669"/>
    <property type="project" value="TreeGrafter"/>
</dbReference>